<dbReference type="Proteomes" id="UP000198426">
    <property type="component" value="Unassembled WGS sequence"/>
</dbReference>
<keyword evidence="1" id="KW-0472">Membrane</keyword>
<accession>A0A239EYM0</accession>
<keyword evidence="1" id="KW-0812">Transmembrane</keyword>
<sequence>MKRAPTLCLAVAAVLALGSGPAFAHKIIASVFASGSSVEGEVGMSDGTMAADQTVEVFGPDGQKLGEATTDADGFFLFTPTQPVAHEFRVDLGMGHVASARMSAEEIGAILGRQPNAASKTPSAGATIAYAPAPASGATGLSLEEREAIAEIVRTETRSLRQEIAAYKEKNDLQTILGGIGYILGLFGIGFYVAARQRLRDTA</sequence>
<keyword evidence="1" id="KW-1133">Transmembrane helix</keyword>
<keyword evidence="4" id="KW-1185">Reference proteome</keyword>
<evidence type="ECO:0000313" key="3">
    <source>
        <dbReference type="EMBL" id="SNS49368.1"/>
    </source>
</evidence>
<evidence type="ECO:0000256" key="2">
    <source>
        <dbReference type="SAM" id="SignalP"/>
    </source>
</evidence>
<dbReference type="EMBL" id="FZOY01000002">
    <property type="protein sequence ID" value="SNS49368.1"/>
    <property type="molecule type" value="Genomic_DNA"/>
</dbReference>
<gene>
    <name evidence="3" type="ORF">SAMN05421757_102387</name>
</gene>
<feature type="chain" id="PRO_5012353647" evidence="2">
    <location>
        <begin position="25"/>
        <end position="203"/>
    </location>
</feature>
<dbReference type="AlphaFoldDB" id="A0A239EYM0"/>
<dbReference type="RefSeq" id="WP_089232123.1">
    <property type="nucleotide sequence ID" value="NZ_FZOY01000002.1"/>
</dbReference>
<feature type="transmembrane region" description="Helical" evidence="1">
    <location>
        <begin position="176"/>
        <end position="195"/>
    </location>
</feature>
<feature type="signal peptide" evidence="2">
    <location>
        <begin position="1"/>
        <end position="24"/>
    </location>
</feature>
<evidence type="ECO:0000256" key="1">
    <source>
        <dbReference type="SAM" id="Phobius"/>
    </source>
</evidence>
<name>A0A239EYM0_9RHOB</name>
<evidence type="ECO:0000313" key="4">
    <source>
        <dbReference type="Proteomes" id="UP000198426"/>
    </source>
</evidence>
<dbReference type="SUPFAM" id="SSF49478">
    <property type="entry name" value="Cna protein B-type domain"/>
    <property type="match status" value="1"/>
</dbReference>
<keyword evidence="2" id="KW-0732">Signal</keyword>
<protein>
    <submittedName>
        <fullName evidence="3">Nickel transport protein</fullName>
    </submittedName>
</protein>
<organism evidence="3 4">
    <name type="scientific">Tropicimonas sediminicola</name>
    <dbReference type="NCBI Taxonomy" id="1031541"/>
    <lineage>
        <taxon>Bacteria</taxon>
        <taxon>Pseudomonadati</taxon>
        <taxon>Pseudomonadota</taxon>
        <taxon>Alphaproteobacteria</taxon>
        <taxon>Rhodobacterales</taxon>
        <taxon>Roseobacteraceae</taxon>
        <taxon>Tropicimonas</taxon>
    </lineage>
</organism>
<dbReference type="OrthoDB" id="8447011at2"/>
<reference evidence="3 4" key="1">
    <citation type="submission" date="2017-06" db="EMBL/GenBank/DDBJ databases">
        <authorList>
            <person name="Kim H.J."/>
            <person name="Triplett B.A."/>
        </authorList>
    </citation>
    <scope>NUCLEOTIDE SEQUENCE [LARGE SCALE GENOMIC DNA]</scope>
    <source>
        <strain evidence="3 4">DSM 29339</strain>
    </source>
</reference>
<proteinExistence type="predicted"/>